<dbReference type="Gene3D" id="2.130.10.10">
    <property type="entry name" value="YVTN repeat-like/Quinoprotein amine dehydrogenase"/>
    <property type="match status" value="2"/>
</dbReference>
<dbReference type="KEGG" id="apln:108744175"/>
<evidence type="ECO:0000256" key="11">
    <source>
        <dbReference type="ARBA" id="ARBA00023273"/>
    </source>
</evidence>
<dbReference type="GO" id="GO:0045503">
    <property type="term" value="F:dynein light chain binding"/>
    <property type="evidence" value="ECO:0007669"/>
    <property type="project" value="TreeGrafter"/>
</dbReference>
<gene>
    <name evidence="16" type="primary">LOC108744175</name>
</gene>
<dbReference type="FunCoup" id="A0A7F5R9E9">
    <property type="interactions" value="8"/>
</dbReference>
<dbReference type="PROSITE" id="PS50082">
    <property type="entry name" value="WD_REPEATS_2"/>
    <property type="match status" value="1"/>
</dbReference>
<sequence>MEVNYVYQKKRTEFGRQCLFSDKGPDLIDNYPAHKEWMKSFILRDPVRKASQNAPVQAEHEINTLRAEKANSGMNHFEGGWPKDVNILDEDSTKRYRRKIEKDDAYNPTIFQLAQCMEDCILQNNAINIYQQYFDDVEPAAFVEPSSARIVNVFQDQCFAKRPITHVSWAPENGTRLVMSHCSLAYQSKGDDTSSYIWEMENPNTPFLVLKPEYPSVCLEYSPKDGNLLISGQMDGRVAIWDIRKGSEPVDHSQIEVSHRYPVFKALWIASKTGCEFFSASPDGKLVWWDMRKLGDPLEVLMVDLVDDRFQSLTNALGVTALQYESTVPTKFMVGCENGEIYSGNRKGKTALEKLNIKFDGQLGPVLALERNAAYMKNFLSIGDWTAKIFAEDCRESPLMWTTYHKTPLTDGAWSPSRFSVYFTTRADGILDIWDILQQQKQALCGIKVCDVPLKCLRCHEMGKLVAVSNTIGTTYLIELSENLTMSSKSEKILLNAMLERENKREKILEARNREIRLKLQQQQQLAEQLAEEGVESQEPVEENFETTWLIPEVKQTEEDFLKDVADEIKKRSPQQPEEDTASKAEEADDF</sequence>
<feature type="compositionally biased region" description="Basic and acidic residues" evidence="14">
    <location>
        <begin position="581"/>
        <end position="591"/>
    </location>
</feature>
<evidence type="ECO:0000256" key="9">
    <source>
        <dbReference type="ARBA" id="ARBA00023175"/>
    </source>
</evidence>
<keyword evidence="4 12" id="KW-0853">WD repeat</keyword>
<dbReference type="PANTHER" id="PTHR12442">
    <property type="entry name" value="DYNEIN INTERMEDIATE CHAIN"/>
    <property type="match status" value="1"/>
</dbReference>
<dbReference type="InParanoid" id="A0A7F5R9E9"/>
<feature type="region of interest" description="Disordered" evidence="14">
    <location>
        <begin position="565"/>
        <end position="591"/>
    </location>
</feature>
<evidence type="ECO:0000256" key="2">
    <source>
        <dbReference type="ARBA" id="ARBA00011059"/>
    </source>
</evidence>
<keyword evidence="9" id="KW-0505">Motor protein</keyword>
<evidence type="ECO:0000256" key="3">
    <source>
        <dbReference type="ARBA" id="ARBA00022490"/>
    </source>
</evidence>
<dbReference type="SMART" id="SM00320">
    <property type="entry name" value="WD40"/>
    <property type="match status" value="3"/>
</dbReference>
<dbReference type="InterPro" id="IPR001680">
    <property type="entry name" value="WD40_rpt"/>
</dbReference>
<dbReference type="InterPro" id="IPR019775">
    <property type="entry name" value="WD40_repeat_CS"/>
</dbReference>
<keyword evidence="8" id="KW-0969">Cilium</keyword>
<dbReference type="SUPFAM" id="SSF50978">
    <property type="entry name" value="WD40 repeat-like"/>
    <property type="match status" value="1"/>
</dbReference>
<dbReference type="GO" id="GO:0036158">
    <property type="term" value="P:outer dynein arm assembly"/>
    <property type="evidence" value="ECO:0007669"/>
    <property type="project" value="TreeGrafter"/>
</dbReference>
<comment type="subcellular location">
    <subcellularLocation>
        <location evidence="1">Cytoplasm</location>
        <location evidence="1">Cytoskeleton</location>
        <location evidence="1">Cilium axoneme</location>
    </subcellularLocation>
</comment>
<evidence type="ECO:0000256" key="14">
    <source>
        <dbReference type="SAM" id="MobiDB-lite"/>
    </source>
</evidence>
<evidence type="ECO:0000256" key="5">
    <source>
        <dbReference type="ARBA" id="ARBA00022701"/>
    </source>
</evidence>
<dbReference type="GO" id="GO:0045504">
    <property type="term" value="F:dynein heavy chain binding"/>
    <property type="evidence" value="ECO:0007669"/>
    <property type="project" value="TreeGrafter"/>
</dbReference>
<reference evidence="16" key="1">
    <citation type="submission" date="2025-08" db="UniProtKB">
        <authorList>
            <consortium name="RefSeq"/>
        </authorList>
    </citation>
    <scope>IDENTIFICATION</scope>
    <source>
        <tissue evidence="16">Entire body</tissue>
    </source>
</reference>
<dbReference type="RefSeq" id="XP_025832575.1">
    <property type="nucleotide sequence ID" value="XM_025976790.1"/>
</dbReference>
<keyword evidence="11" id="KW-0966">Cell projection</keyword>
<evidence type="ECO:0000256" key="8">
    <source>
        <dbReference type="ARBA" id="ARBA00023069"/>
    </source>
</evidence>
<dbReference type="PROSITE" id="PS00678">
    <property type="entry name" value="WD_REPEATS_1"/>
    <property type="match status" value="1"/>
</dbReference>
<feature type="coiled-coil region" evidence="13">
    <location>
        <begin position="494"/>
        <end position="533"/>
    </location>
</feature>
<dbReference type="AlphaFoldDB" id="A0A7F5R9E9"/>
<dbReference type="InterPro" id="IPR050687">
    <property type="entry name" value="Dynein_IC"/>
</dbReference>
<evidence type="ECO:0000256" key="1">
    <source>
        <dbReference type="ARBA" id="ARBA00004430"/>
    </source>
</evidence>
<dbReference type="GO" id="GO:0003341">
    <property type="term" value="P:cilium movement"/>
    <property type="evidence" value="ECO:0007669"/>
    <property type="project" value="TreeGrafter"/>
</dbReference>
<dbReference type="GO" id="GO:0005874">
    <property type="term" value="C:microtubule"/>
    <property type="evidence" value="ECO:0007669"/>
    <property type="project" value="UniProtKB-KW"/>
</dbReference>
<evidence type="ECO:0000313" key="16">
    <source>
        <dbReference type="RefSeq" id="XP_025832575.1"/>
    </source>
</evidence>
<organism evidence="15 16">
    <name type="scientific">Agrilus planipennis</name>
    <name type="common">Emerald ash borer</name>
    <name type="synonym">Agrilus marcopoli</name>
    <dbReference type="NCBI Taxonomy" id="224129"/>
    <lineage>
        <taxon>Eukaryota</taxon>
        <taxon>Metazoa</taxon>
        <taxon>Ecdysozoa</taxon>
        <taxon>Arthropoda</taxon>
        <taxon>Hexapoda</taxon>
        <taxon>Insecta</taxon>
        <taxon>Pterygota</taxon>
        <taxon>Neoptera</taxon>
        <taxon>Endopterygota</taxon>
        <taxon>Coleoptera</taxon>
        <taxon>Polyphaga</taxon>
        <taxon>Elateriformia</taxon>
        <taxon>Buprestoidea</taxon>
        <taxon>Buprestidae</taxon>
        <taxon>Agrilinae</taxon>
        <taxon>Agrilus</taxon>
    </lineage>
</organism>
<proteinExistence type="inferred from homology"/>
<dbReference type="InterPro" id="IPR015943">
    <property type="entry name" value="WD40/YVTN_repeat-like_dom_sf"/>
</dbReference>
<keyword evidence="3" id="KW-0963">Cytoplasm</keyword>
<keyword evidence="7" id="KW-0243">Dynein</keyword>
<keyword evidence="6" id="KW-0677">Repeat</keyword>
<evidence type="ECO:0000256" key="6">
    <source>
        <dbReference type="ARBA" id="ARBA00022737"/>
    </source>
</evidence>
<evidence type="ECO:0000313" key="15">
    <source>
        <dbReference type="Proteomes" id="UP000192223"/>
    </source>
</evidence>
<keyword evidence="5" id="KW-0493">Microtubule</keyword>
<evidence type="ECO:0000256" key="4">
    <source>
        <dbReference type="ARBA" id="ARBA00022574"/>
    </source>
</evidence>
<comment type="similarity">
    <text evidence="2">Belongs to the dynein intermediate chain family.</text>
</comment>
<dbReference type="OrthoDB" id="366230at2759"/>
<evidence type="ECO:0000256" key="13">
    <source>
        <dbReference type="SAM" id="Coils"/>
    </source>
</evidence>
<evidence type="ECO:0000256" key="12">
    <source>
        <dbReference type="PROSITE-ProRule" id="PRU00221"/>
    </source>
</evidence>
<keyword evidence="15" id="KW-1185">Reference proteome</keyword>
<dbReference type="Proteomes" id="UP000192223">
    <property type="component" value="Unplaced"/>
</dbReference>
<protein>
    <submittedName>
        <fullName evidence="16">Dynein intermediate chain 3, ciliary-like</fullName>
    </submittedName>
</protein>
<evidence type="ECO:0000256" key="10">
    <source>
        <dbReference type="ARBA" id="ARBA00023212"/>
    </source>
</evidence>
<feature type="repeat" description="WD" evidence="12">
    <location>
        <begin position="219"/>
        <end position="251"/>
    </location>
</feature>
<accession>A0A7F5R9E9</accession>
<dbReference type="PANTHER" id="PTHR12442:SF7">
    <property type="entry name" value="DYNEIN AXONEMAL INTERMEDIATE CHAIN 2"/>
    <property type="match status" value="1"/>
</dbReference>
<dbReference type="GeneID" id="108744175"/>
<name>A0A7F5R9E9_AGRPL</name>
<dbReference type="InterPro" id="IPR036322">
    <property type="entry name" value="WD40_repeat_dom_sf"/>
</dbReference>
<dbReference type="GO" id="GO:0036157">
    <property type="term" value="C:outer dynein arm"/>
    <property type="evidence" value="ECO:0007669"/>
    <property type="project" value="TreeGrafter"/>
</dbReference>
<evidence type="ECO:0000256" key="7">
    <source>
        <dbReference type="ARBA" id="ARBA00023017"/>
    </source>
</evidence>
<keyword evidence="13" id="KW-0175">Coiled coil</keyword>
<keyword evidence="10" id="KW-0206">Cytoskeleton</keyword>